<feature type="compositionally biased region" description="Pro residues" evidence="1">
    <location>
        <begin position="267"/>
        <end position="277"/>
    </location>
</feature>
<evidence type="ECO:0000313" key="2">
    <source>
        <dbReference type="EMBL" id="THH29109.1"/>
    </source>
</evidence>
<sequence length="612" mass="67373">MLLSHLDISDARQVPTGMFEFVNETLTSSYPPDQRNVITSMWLLRTLTRLIDECPVELSENVLELLQEGLSAWISDEFSALTVQEYELDILALYQTVLMRMRSLSLSLPTLETLSPVLCAAFIGRSDKPDGAKEAFSEYWQATYDLRQDLVESLPEKVVMALDILHNRSEASSLAHLVLDDTASVGEVDDMLVPESEDEDETEPSTPKAKTRDLASAFFPRQASAQDGSSANPFEIMSTPPSSSCSSPPRRPHKTPKVFDLTSDTPPTSPSRAPPVTPTKKSPEHRRTSSGRSMPNKENVSPLPVFDSIAERIAASISPGPSTLGKRRAPDEEADDSLKRHKRSESLSMMFQEGASPEMMPDGDVPSTPNRALPPRLRKMAIMGSPRLTQTLPTMKSKRRNKSVFMDAVEIASTPGLRKRSSQESISSVDSKRATIPLRRTRSSTRLAENAVIPVAGPSTRKRRRGSFDADDHAVQTPSKRSVTASSSRSSSPSRSTFDPIAFGSDDSIMMATPSRARSPMQDMSSDDDPHIGQVTPHRLVSPAMRRVQNDDSDPPSDDSVLAASPTRDHVARRRSAGKAMIEKLAPLMLGKHHRTQSKDLTSGFFKSPRRE</sequence>
<feature type="compositionally biased region" description="Polar residues" evidence="1">
    <location>
        <begin position="223"/>
        <end position="232"/>
    </location>
</feature>
<feature type="compositionally biased region" description="Polar residues" evidence="1">
    <location>
        <begin position="290"/>
        <end position="299"/>
    </location>
</feature>
<accession>A0A4S4MSN1</accession>
<reference evidence="2 3" key="1">
    <citation type="submission" date="2019-02" db="EMBL/GenBank/DDBJ databases">
        <title>Genome sequencing of the rare red list fungi Antrodiella citrinella (Flaviporus citrinellus).</title>
        <authorList>
            <person name="Buettner E."/>
            <person name="Kellner H."/>
        </authorList>
    </citation>
    <scope>NUCLEOTIDE SEQUENCE [LARGE SCALE GENOMIC DNA]</scope>
    <source>
        <strain evidence="2 3">DSM 108506</strain>
    </source>
</reference>
<proteinExistence type="predicted"/>
<dbReference type="OrthoDB" id="2591260at2759"/>
<name>A0A4S4MSN1_9APHY</name>
<feature type="region of interest" description="Disordered" evidence="1">
    <location>
        <begin position="193"/>
        <end position="612"/>
    </location>
</feature>
<dbReference type="AlphaFoldDB" id="A0A4S4MSN1"/>
<gene>
    <name evidence="2" type="ORF">EUX98_g5073</name>
</gene>
<organism evidence="2 3">
    <name type="scientific">Antrodiella citrinella</name>
    <dbReference type="NCBI Taxonomy" id="2447956"/>
    <lineage>
        <taxon>Eukaryota</taxon>
        <taxon>Fungi</taxon>
        <taxon>Dikarya</taxon>
        <taxon>Basidiomycota</taxon>
        <taxon>Agaricomycotina</taxon>
        <taxon>Agaricomycetes</taxon>
        <taxon>Polyporales</taxon>
        <taxon>Steccherinaceae</taxon>
        <taxon>Antrodiella</taxon>
    </lineage>
</organism>
<dbReference type="Proteomes" id="UP000308730">
    <property type="component" value="Unassembled WGS sequence"/>
</dbReference>
<evidence type="ECO:0000313" key="3">
    <source>
        <dbReference type="Proteomes" id="UP000308730"/>
    </source>
</evidence>
<protein>
    <submittedName>
        <fullName evidence="2">Uncharacterized protein</fullName>
    </submittedName>
</protein>
<evidence type="ECO:0000256" key="1">
    <source>
        <dbReference type="SAM" id="MobiDB-lite"/>
    </source>
</evidence>
<dbReference type="EMBL" id="SGPM01000139">
    <property type="protein sequence ID" value="THH29109.1"/>
    <property type="molecule type" value="Genomic_DNA"/>
</dbReference>
<keyword evidence="3" id="KW-1185">Reference proteome</keyword>
<comment type="caution">
    <text evidence="2">The sequence shown here is derived from an EMBL/GenBank/DDBJ whole genome shotgun (WGS) entry which is preliminary data.</text>
</comment>
<feature type="compositionally biased region" description="Low complexity" evidence="1">
    <location>
        <begin position="477"/>
        <end position="497"/>
    </location>
</feature>
<feature type="compositionally biased region" description="Acidic residues" evidence="1">
    <location>
        <begin position="193"/>
        <end position="203"/>
    </location>
</feature>